<feature type="transmembrane region" description="Helical" evidence="1">
    <location>
        <begin position="123"/>
        <end position="148"/>
    </location>
</feature>
<dbReference type="STRING" id="946122.A0A0C2WSU8"/>
<feature type="transmembrane region" description="Helical" evidence="1">
    <location>
        <begin position="41"/>
        <end position="65"/>
    </location>
</feature>
<gene>
    <name evidence="3" type="ORF">M378DRAFT_198312</name>
</gene>
<keyword evidence="1" id="KW-0812">Transmembrane</keyword>
<feature type="transmembrane region" description="Helical" evidence="1">
    <location>
        <begin position="208"/>
        <end position="226"/>
    </location>
</feature>
<reference evidence="3 4" key="1">
    <citation type="submission" date="2014-04" db="EMBL/GenBank/DDBJ databases">
        <title>Evolutionary Origins and Diversification of the Mycorrhizal Mutualists.</title>
        <authorList>
            <consortium name="DOE Joint Genome Institute"/>
            <consortium name="Mycorrhizal Genomics Consortium"/>
            <person name="Kohler A."/>
            <person name="Kuo A."/>
            <person name="Nagy L.G."/>
            <person name="Floudas D."/>
            <person name="Copeland A."/>
            <person name="Barry K.W."/>
            <person name="Cichocki N."/>
            <person name="Veneault-Fourrey C."/>
            <person name="LaButti K."/>
            <person name="Lindquist E.A."/>
            <person name="Lipzen A."/>
            <person name="Lundell T."/>
            <person name="Morin E."/>
            <person name="Murat C."/>
            <person name="Riley R."/>
            <person name="Ohm R."/>
            <person name="Sun H."/>
            <person name="Tunlid A."/>
            <person name="Henrissat B."/>
            <person name="Grigoriev I.V."/>
            <person name="Hibbett D.S."/>
            <person name="Martin F."/>
        </authorList>
    </citation>
    <scope>NUCLEOTIDE SEQUENCE [LARGE SCALE GENOMIC DNA]</scope>
    <source>
        <strain evidence="3 4">Koide BX008</strain>
    </source>
</reference>
<feature type="transmembrane region" description="Helical" evidence="1">
    <location>
        <begin position="6"/>
        <end position="29"/>
    </location>
</feature>
<dbReference type="EMBL" id="KN818247">
    <property type="protein sequence ID" value="KIL64787.1"/>
    <property type="molecule type" value="Genomic_DNA"/>
</dbReference>
<evidence type="ECO:0000313" key="3">
    <source>
        <dbReference type="EMBL" id="KIL64787.1"/>
    </source>
</evidence>
<evidence type="ECO:0000259" key="2">
    <source>
        <dbReference type="Pfam" id="PF20152"/>
    </source>
</evidence>
<keyword evidence="4" id="KW-1185">Reference proteome</keyword>
<dbReference type="OrthoDB" id="2535105at2759"/>
<dbReference type="AlphaFoldDB" id="A0A0C2WSU8"/>
<feature type="transmembrane region" description="Helical" evidence="1">
    <location>
        <begin position="232"/>
        <end position="253"/>
    </location>
</feature>
<name>A0A0C2WSU8_AMAMK</name>
<dbReference type="Pfam" id="PF20152">
    <property type="entry name" value="DUF6534"/>
    <property type="match status" value="1"/>
</dbReference>
<evidence type="ECO:0000313" key="4">
    <source>
        <dbReference type="Proteomes" id="UP000054549"/>
    </source>
</evidence>
<accession>A0A0C2WSU8</accession>
<dbReference type="InterPro" id="IPR045339">
    <property type="entry name" value="DUF6534"/>
</dbReference>
<keyword evidence="1" id="KW-0472">Membrane</keyword>
<sequence>MSPYGALLLGALFASQLTGITIAQTVLYFKLFPDDDKLKKTLVIVVWILDIVHTVFIWKGMWFYFVDNFGDISKLQVIPLTGIFTAITTMLAHFFYVSRIFRRMFSFNNMHLSYVSSVSQRKYWLVIPILIFAVCRVAVGCVTSGQMFRLKGFPEFISRYLWLLSFGLALSCIVDMLIMTSMFALLWQSRKHSKTSLVDALLLHSLEIGSLTGCATIVTIVIWLVLTDKVVFLGLYFIIAKFYANSLLAALNARYQLRRTRIMESSQSWQNWRLGTRFLANDKEIALPPTRIDPTNIGPDTVGHAPVPLQPLP</sequence>
<organism evidence="3 4">
    <name type="scientific">Amanita muscaria (strain Koide BX008)</name>
    <dbReference type="NCBI Taxonomy" id="946122"/>
    <lineage>
        <taxon>Eukaryota</taxon>
        <taxon>Fungi</taxon>
        <taxon>Dikarya</taxon>
        <taxon>Basidiomycota</taxon>
        <taxon>Agaricomycotina</taxon>
        <taxon>Agaricomycetes</taxon>
        <taxon>Agaricomycetidae</taxon>
        <taxon>Agaricales</taxon>
        <taxon>Pluteineae</taxon>
        <taxon>Amanitaceae</taxon>
        <taxon>Amanita</taxon>
    </lineage>
</organism>
<dbReference type="HOGENOM" id="CLU_046025_0_0_1"/>
<feature type="transmembrane region" description="Helical" evidence="1">
    <location>
        <begin position="160"/>
        <end position="187"/>
    </location>
</feature>
<feature type="transmembrane region" description="Helical" evidence="1">
    <location>
        <begin position="77"/>
        <end position="102"/>
    </location>
</feature>
<protein>
    <recommendedName>
        <fullName evidence="2">DUF6534 domain-containing protein</fullName>
    </recommendedName>
</protein>
<dbReference type="Proteomes" id="UP000054549">
    <property type="component" value="Unassembled WGS sequence"/>
</dbReference>
<dbReference type="PANTHER" id="PTHR40465">
    <property type="entry name" value="CHROMOSOME 1, WHOLE GENOME SHOTGUN SEQUENCE"/>
    <property type="match status" value="1"/>
</dbReference>
<dbReference type="PANTHER" id="PTHR40465:SF1">
    <property type="entry name" value="DUF6534 DOMAIN-CONTAINING PROTEIN"/>
    <property type="match status" value="1"/>
</dbReference>
<feature type="domain" description="DUF6534" evidence="2">
    <location>
        <begin position="171"/>
        <end position="255"/>
    </location>
</feature>
<evidence type="ECO:0000256" key="1">
    <source>
        <dbReference type="SAM" id="Phobius"/>
    </source>
</evidence>
<keyword evidence="1" id="KW-1133">Transmembrane helix</keyword>
<proteinExistence type="predicted"/>
<dbReference type="InParanoid" id="A0A0C2WSU8"/>